<dbReference type="GO" id="GO:0009035">
    <property type="term" value="F:type I site-specific deoxyribonuclease activity"/>
    <property type="evidence" value="ECO:0007669"/>
    <property type="project" value="UniProtKB-EC"/>
</dbReference>
<proteinExistence type="inferred from homology"/>
<organism evidence="5 6">
    <name type="scientific">Pseudomonas brassicacearum</name>
    <dbReference type="NCBI Taxonomy" id="930166"/>
    <lineage>
        <taxon>Bacteria</taxon>
        <taxon>Pseudomonadati</taxon>
        <taxon>Pseudomonadota</taxon>
        <taxon>Gammaproteobacteria</taxon>
        <taxon>Pseudomonadales</taxon>
        <taxon>Pseudomonadaceae</taxon>
        <taxon>Pseudomonas</taxon>
    </lineage>
</organism>
<comment type="similarity">
    <text evidence="1">Belongs to the type-I restriction system S methylase family.</text>
</comment>
<feature type="domain" description="Type I restriction modification DNA specificity" evidence="4">
    <location>
        <begin position="295"/>
        <end position="438"/>
    </location>
</feature>
<dbReference type="Proteomes" id="UP001252613">
    <property type="component" value="Unassembled WGS sequence"/>
</dbReference>
<dbReference type="InterPro" id="IPR051212">
    <property type="entry name" value="Type-I_RE_S_subunit"/>
</dbReference>
<evidence type="ECO:0000313" key="5">
    <source>
        <dbReference type="EMBL" id="MDR6960361.1"/>
    </source>
</evidence>
<accession>A0AAW8ME41</accession>
<dbReference type="PANTHER" id="PTHR43140:SF1">
    <property type="entry name" value="TYPE I RESTRICTION ENZYME ECOKI SPECIFICITY SUBUNIT"/>
    <property type="match status" value="1"/>
</dbReference>
<dbReference type="EMBL" id="JAVDVC010000009">
    <property type="protein sequence ID" value="MDR6960361.1"/>
    <property type="molecule type" value="Genomic_DNA"/>
</dbReference>
<dbReference type="EC" id="3.1.21.3" evidence="5"/>
<evidence type="ECO:0000313" key="6">
    <source>
        <dbReference type="Proteomes" id="UP001252613"/>
    </source>
</evidence>
<name>A0AAW8ME41_9PSED</name>
<reference evidence="5" key="1">
    <citation type="submission" date="2023-07" db="EMBL/GenBank/DDBJ databases">
        <title>Sorghum-associated microbial communities from plants grown in Nebraska, USA.</title>
        <authorList>
            <person name="Schachtman D."/>
        </authorList>
    </citation>
    <scope>NUCLEOTIDE SEQUENCE</scope>
    <source>
        <strain evidence="5">3432</strain>
    </source>
</reference>
<evidence type="ECO:0000256" key="2">
    <source>
        <dbReference type="ARBA" id="ARBA00022747"/>
    </source>
</evidence>
<dbReference type="SUPFAM" id="SSF116734">
    <property type="entry name" value="DNA methylase specificity domain"/>
    <property type="match status" value="2"/>
</dbReference>
<sequence length="499" mass="55792">MSELPNGWARAQLDELADINPKQNFDDELTAGFVPMSHVPTNFRDRLRFDERNWGEIKKAYTNFKEGDVIFAKVTPCFENGKAALVDALPNGIGAGSSELFVLRPSSTEVSAQYLLALIKSHDFMREGAANMTGAVGLRRVPKQFVENYVVPVPPATEQVRITQKLDGLLTQVDTLKARIDALPALLKRFRQSVLAAAASGRLTEDWRGQIASNERHHKKTGLDLLASIRAKKQQWALAHSDHNESRRVLKRLAAPVKQEYITPIPKNWSWAQLEDTVLMIVDCHNKTAPYSNSGVPLIRTPNIRNGDFVWTDLKFIDELTYSHWSRRCRPETGDIIFTREAPMGEAAIIPKNIRLCLGQRTMLIRPLADAMSAKYLLIALMDPAFRARSEDTAMGTGVRHLRVGDVSNLLIPVPPNEEQIEIVRRVEQLFAFADQLEDKVASAKSRIDLLTQSILAKAFRGELAPQDPNDEPASVLLERIKTQRAAAPKSKRGRKASA</sequence>
<dbReference type="RefSeq" id="WP_310365169.1">
    <property type="nucleotide sequence ID" value="NZ_JAVDVC010000009.1"/>
</dbReference>
<dbReference type="InterPro" id="IPR044946">
    <property type="entry name" value="Restrct_endonuc_typeI_TRD_sf"/>
</dbReference>
<dbReference type="GO" id="GO:0009307">
    <property type="term" value="P:DNA restriction-modification system"/>
    <property type="evidence" value="ECO:0007669"/>
    <property type="project" value="UniProtKB-KW"/>
</dbReference>
<protein>
    <submittedName>
        <fullName evidence="5">Type I restriction enzyme S subunit</fullName>
        <ecNumber evidence="5">3.1.21.3</ecNumber>
    </submittedName>
</protein>
<keyword evidence="2" id="KW-0680">Restriction system</keyword>
<dbReference type="CDD" id="cd17260">
    <property type="entry name" value="RMtype1_S_EcoEI-TRD1-CR1_like"/>
    <property type="match status" value="1"/>
</dbReference>
<evidence type="ECO:0000256" key="1">
    <source>
        <dbReference type="ARBA" id="ARBA00010923"/>
    </source>
</evidence>
<keyword evidence="5" id="KW-0378">Hydrolase</keyword>
<evidence type="ECO:0000259" key="4">
    <source>
        <dbReference type="Pfam" id="PF01420"/>
    </source>
</evidence>
<dbReference type="PANTHER" id="PTHR43140">
    <property type="entry name" value="TYPE-1 RESTRICTION ENZYME ECOKI SPECIFICITY PROTEIN"/>
    <property type="match status" value="1"/>
</dbReference>
<comment type="caution">
    <text evidence="5">The sequence shown here is derived from an EMBL/GenBank/DDBJ whole genome shotgun (WGS) entry which is preliminary data.</text>
</comment>
<feature type="domain" description="Type I restriction modification DNA specificity" evidence="4">
    <location>
        <begin position="5"/>
        <end position="183"/>
    </location>
</feature>
<dbReference type="InterPro" id="IPR000055">
    <property type="entry name" value="Restrct_endonuc_typeI_TRD"/>
</dbReference>
<dbReference type="AlphaFoldDB" id="A0AAW8ME41"/>
<dbReference type="GO" id="GO:0003677">
    <property type="term" value="F:DNA binding"/>
    <property type="evidence" value="ECO:0007669"/>
    <property type="project" value="UniProtKB-KW"/>
</dbReference>
<dbReference type="CDD" id="cd17246">
    <property type="entry name" value="RMtype1_S_SonII-TRD2-CR2_like"/>
    <property type="match status" value="1"/>
</dbReference>
<keyword evidence="3" id="KW-0238">DNA-binding</keyword>
<gene>
    <name evidence="5" type="ORF">J2W43_004362</name>
</gene>
<dbReference type="Gene3D" id="3.90.220.20">
    <property type="entry name" value="DNA methylase specificity domains"/>
    <property type="match status" value="2"/>
</dbReference>
<dbReference type="Pfam" id="PF01420">
    <property type="entry name" value="Methylase_S"/>
    <property type="match status" value="2"/>
</dbReference>
<evidence type="ECO:0000256" key="3">
    <source>
        <dbReference type="ARBA" id="ARBA00023125"/>
    </source>
</evidence>